<accession>A0A133ZDP2</accession>
<dbReference type="STRING" id="467210.HMPREF1866_02630"/>
<sequence length="103" mass="11949">MVFSKNLYLSSDIKNDYRKYVRSLKFNKTSFLLHLVVFLEGEDKLTLVHNAVFLNNYKDTNAYIVGLALGKRSGIELISKIVEDTYKTRGDFEYHSFLKSEEG</sequence>
<evidence type="ECO:0000313" key="2">
    <source>
        <dbReference type="Proteomes" id="UP000070394"/>
    </source>
</evidence>
<organism evidence="1 2">
    <name type="scientific">Lachnoanaerobaculum saburreum</name>
    <dbReference type="NCBI Taxonomy" id="467210"/>
    <lineage>
        <taxon>Bacteria</taxon>
        <taxon>Bacillati</taxon>
        <taxon>Bacillota</taxon>
        <taxon>Clostridia</taxon>
        <taxon>Lachnospirales</taxon>
        <taxon>Lachnospiraceae</taxon>
        <taxon>Lachnoanaerobaculum</taxon>
    </lineage>
</organism>
<dbReference type="OrthoDB" id="2049570at2"/>
<dbReference type="EMBL" id="LSDA01000140">
    <property type="protein sequence ID" value="KXB53558.1"/>
    <property type="molecule type" value="Genomic_DNA"/>
</dbReference>
<proteinExistence type="predicted"/>
<protein>
    <submittedName>
        <fullName evidence="1">Uncharacterized protein</fullName>
    </submittedName>
</protein>
<evidence type="ECO:0000313" key="1">
    <source>
        <dbReference type="EMBL" id="KXB53558.1"/>
    </source>
</evidence>
<dbReference type="PATRIC" id="fig|467210.3.peg.2605"/>
<gene>
    <name evidence="1" type="ORF">HMPREF1866_02630</name>
</gene>
<reference evidence="2" key="1">
    <citation type="submission" date="2016-01" db="EMBL/GenBank/DDBJ databases">
        <authorList>
            <person name="Mitreva M."/>
            <person name="Pepin K.H."/>
            <person name="Mihindukulasuriya K.A."/>
            <person name="Fulton R."/>
            <person name="Fronick C."/>
            <person name="O'Laughlin M."/>
            <person name="Miner T."/>
            <person name="Herter B."/>
            <person name="Rosa B.A."/>
            <person name="Cordes M."/>
            <person name="Tomlinson C."/>
            <person name="Wollam A."/>
            <person name="Palsikar V.B."/>
            <person name="Mardis E.R."/>
            <person name="Wilson R.K."/>
        </authorList>
    </citation>
    <scope>NUCLEOTIDE SEQUENCE [LARGE SCALE GENOMIC DNA]</scope>
    <source>
        <strain evidence="2">DNF00896</strain>
    </source>
</reference>
<dbReference type="AlphaFoldDB" id="A0A133ZDP2"/>
<dbReference type="RefSeq" id="WP_060932168.1">
    <property type="nucleotide sequence ID" value="NZ_KQ959848.1"/>
</dbReference>
<comment type="caution">
    <text evidence="1">The sequence shown here is derived from an EMBL/GenBank/DDBJ whole genome shotgun (WGS) entry which is preliminary data.</text>
</comment>
<keyword evidence="2" id="KW-1185">Reference proteome</keyword>
<name>A0A133ZDP2_9FIRM</name>
<dbReference type="Proteomes" id="UP000070394">
    <property type="component" value="Unassembled WGS sequence"/>
</dbReference>